<evidence type="ECO:0000259" key="2">
    <source>
        <dbReference type="Pfam" id="PF25783"/>
    </source>
</evidence>
<comment type="caution">
    <text evidence="3">The sequence shown here is derived from an EMBL/GenBank/DDBJ whole genome shotgun (WGS) entry which is preliminary data.</text>
</comment>
<feature type="non-terminal residue" evidence="3">
    <location>
        <position position="1"/>
    </location>
</feature>
<feature type="compositionally biased region" description="Polar residues" evidence="1">
    <location>
        <begin position="60"/>
        <end position="75"/>
    </location>
</feature>
<evidence type="ECO:0000256" key="1">
    <source>
        <dbReference type="SAM" id="MobiDB-lite"/>
    </source>
</evidence>
<evidence type="ECO:0000313" key="4">
    <source>
        <dbReference type="Proteomes" id="UP000037393"/>
    </source>
</evidence>
<dbReference type="AlphaFoldDB" id="A0A0L0GUS1"/>
<dbReference type="InterPro" id="IPR058034">
    <property type="entry name" value="BigA_beta"/>
</dbReference>
<dbReference type="Proteomes" id="UP000037393">
    <property type="component" value="Unassembled WGS sequence"/>
</dbReference>
<sequence>GGTGTKVDGDGAEVNNNGSTTVDGDGSTGTAVTGDDAVVNNGDTAATGGGTGTKVDGDNAQINNNGNATVDGSGSTGTAITGDGAVVNNGGDATISGGGTGTRVDGNDAVIVNTGDTTADGEGSAGTVINGDNASFDQQGDITVTNGATGIAVNGATAKIDNSGTITVTDAGSVGVSVSGDNATFINSGTIDSSLNGTGVSITGDSASVTLDGTVNVHAEKNADGVYQGATGVSVAGNNSATEITGNVAISGSMATDEEATTTGKLDGINVSGNSNSVVLDGTLSMTLDSQNQPFSASGITVTGSDNDVQIKGGVTISSQGGVDHYATGIAVTGKNTVTVSGHSTLDVTGVNGSPTVFALVNEGGQVILTEDSILDTSSNTTTTLNYNPYSVLQSAGENSSIVNEGIINTNVGTALMRADQGASVSNSGTINAKPVDGNPMQTSMIRADGSGSAAANRDGGVINIESTLAPVYSYGNGAYPLKWYANTEYALMASNYASVQNDTGATINLNGAGLFGLGASKGTATNAGTINVDGFIPTLDGDGTITGKTFWQISESSPFAMSAGMIIGSTDADNGDATGLNTGTINVNNEGFGMLALNGGTVTNQGTINLTADEGVTASADNQLIGMGVMNGGTAINDESGTINIDADYGQAFYNDGTGTIFNYGAINLNGSPMDDSDAHMGDAPTDAVWLKNLTGSGDTDTRASDTGFAITDAMANYGSETLTGDVTSANWLYNEGNGSLTVNGGLTVITGLENSGTLQADTISASSSLYNRASGSMTTNTLSLSNSAIFFNEGDFTGSVIADSKDQYVVNTGDMTVAEDGKSLAGGTFRFFNQQGATLSNTGNAVEGGENSIINVTNTSTSNSLYQVNSGTITATNGYSAIKTANTSALGAWIWNTETGVINGVNPDAPLVDLGVGYNFSNAGTINVQGDNAVAISGGTGYTIKLVNSGTINVGTEEGKADGTNGTGLIGIKGNGTSTTINNTADGVINVYADDSYAFGGKTKAIINNGSINLLCDTGCGIYAPGTTYTTDSGEDIVAPTANTAPSQGTVPTPPADPNAPQVLTDYVIGTNADGSAGTLKASNLVIGDDVKVNTGFTSGTAATTVVLQDTFTGSNIQGADNITSTSVVWNAQGST</sequence>
<feature type="compositionally biased region" description="Low complexity" evidence="1">
    <location>
        <begin position="18"/>
        <end position="46"/>
    </location>
</feature>
<accession>A0A0L0GUS1</accession>
<feature type="region of interest" description="Disordered" evidence="1">
    <location>
        <begin position="1"/>
        <end position="75"/>
    </location>
</feature>
<feature type="non-terminal residue" evidence="3">
    <location>
        <position position="1138"/>
    </location>
</feature>
<reference evidence="3 4" key="1">
    <citation type="journal article" date="2015" name="Appl. Environ. Microbiol.">
        <title>The Enterobacterium Trabulsiella odontotermitis Presents Novel Adaptations Related to Its Association with Fungus-Growing Termites.</title>
        <authorList>
            <person name="Sapountzis P."/>
            <person name="Gruntjes T."/>
            <person name="Otani S."/>
            <person name="Estevez J."/>
            <person name="da Costa R.R."/>
            <person name="Plunkett G.3rd."/>
            <person name="Perna N.T."/>
            <person name="Poulsen M."/>
        </authorList>
    </citation>
    <scope>NUCLEOTIDE SEQUENCE [LARGE SCALE GENOMIC DNA]</scope>
    <source>
        <strain evidence="3 4">12</strain>
    </source>
</reference>
<keyword evidence="4" id="KW-1185">Reference proteome</keyword>
<dbReference type="Pfam" id="PF25783">
    <property type="entry name" value="BigA_beta"/>
    <property type="match status" value="1"/>
</dbReference>
<dbReference type="RefSeq" id="WP_049857417.1">
    <property type="nucleotide sequence ID" value="NZ_JNGI01000087.1"/>
</dbReference>
<proteinExistence type="predicted"/>
<name>A0A0L0GUS1_9ENTR</name>
<protein>
    <recommendedName>
        <fullName evidence="2">Putative surface-exposed virulence protein BigA beta-sandwich domain-containing protein</fullName>
    </recommendedName>
</protein>
<dbReference type="EMBL" id="JNGI01000087">
    <property type="protein sequence ID" value="KNC92511.1"/>
    <property type="molecule type" value="Genomic_DNA"/>
</dbReference>
<organism evidence="3 4">
    <name type="scientific">Trabulsiella odontotermitis</name>
    <dbReference type="NCBI Taxonomy" id="379893"/>
    <lineage>
        <taxon>Bacteria</taxon>
        <taxon>Pseudomonadati</taxon>
        <taxon>Pseudomonadota</taxon>
        <taxon>Gammaproteobacteria</taxon>
        <taxon>Enterobacterales</taxon>
        <taxon>Enterobacteriaceae</taxon>
        <taxon>Trabulsiella</taxon>
    </lineage>
</organism>
<dbReference type="PATRIC" id="fig|379893.4.peg.4664"/>
<gene>
    <name evidence="3" type="ORF">GM31_22995</name>
</gene>
<feature type="domain" description="Putative surface-exposed virulence protein BigA beta-sandwich" evidence="2">
    <location>
        <begin position="1068"/>
        <end position="1137"/>
    </location>
</feature>
<evidence type="ECO:0000313" key="3">
    <source>
        <dbReference type="EMBL" id="KNC92511.1"/>
    </source>
</evidence>